<proteinExistence type="predicted"/>
<evidence type="ECO:0000313" key="1">
    <source>
        <dbReference type="EMBL" id="CAG8779580.1"/>
    </source>
</evidence>
<comment type="caution">
    <text evidence="1">The sequence shown here is derived from an EMBL/GenBank/DDBJ whole genome shotgun (WGS) entry which is preliminary data.</text>
</comment>
<protein>
    <submittedName>
        <fullName evidence="1">34695_t:CDS:1</fullName>
    </submittedName>
</protein>
<dbReference type="Proteomes" id="UP000789920">
    <property type="component" value="Unassembled WGS sequence"/>
</dbReference>
<reference evidence="1" key="1">
    <citation type="submission" date="2021-06" db="EMBL/GenBank/DDBJ databases">
        <authorList>
            <person name="Kallberg Y."/>
            <person name="Tangrot J."/>
            <person name="Rosling A."/>
        </authorList>
    </citation>
    <scope>NUCLEOTIDE SEQUENCE</scope>
    <source>
        <strain evidence="1">MA461A</strain>
    </source>
</reference>
<organism evidence="1 2">
    <name type="scientific">Racocetra persica</name>
    <dbReference type="NCBI Taxonomy" id="160502"/>
    <lineage>
        <taxon>Eukaryota</taxon>
        <taxon>Fungi</taxon>
        <taxon>Fungi incertae sedis</taxon>
        <taxon>Mucoromycota</taxon>
        <taxon>Glomeromycotina</taxon>
        <taxon>Glomeromycetes</taxon>
        <taxon>Diversisporales</taxon>
        <taxon>Gigasporaceae</taxon>
        <taxon>Racocetra</taxon>
    </lineage>
</organism>
<keyword evidence="2" id="KW-1185">Reference proteome</keyword>
<feature type="non-terminal residue" evidence="1">
    <location>
        <position position="1"/>
    </location>
</feature>
<evidence type="ECO:0000313" key="2">
    <source>
        <dbReference type="Proteomes" id="UP000789920"/>
    </source>
</evidence>
<gene>
    <name evidence="1" type="ORF">RPERSI_LOCUS17376</name>
</gene>
<accession>A0ACA9R778</accession>
<sequence length="66" mass="7684">YNHYNNNTECRDNMKDKYIAHNVHQQSNHCSHNLRIDLGDPPHRAQESLFCDCEGHVNPPHCAQES</sequence>
<name>A0ACA9R778_9GLOM</name>
<dbReference type="EMBL" id="CAJVQC010044459">
    <property type="protein sequence ID" value="CAG8779580.1"/>
    <property type="molecule type" value="Genomic_DNA"/>
</dbReference>